<dbReference type="InterPro" id="IPR007527">
    <property type="entry name" value="Znf_SWIM"/>
</dbReference>
<keyword evidence="1" id="KW-0479">Metal-binding</keyword>
<sequence>MGSLSMEAVMEEEVDGVEQVQEVGGDGQEVEVGDDGEHEGVEENEVEAVMEEEVTGVEQVQEVGGDGQEVEVGGDGEHEGVEENEVEAVMEEEVTGVEGQEVEVEADVEIRSWNSSFENGSGDGNNEWLEGLVDVNVGCDIDDDIHADFEGNVEVEVQSMSNDSSGPCSSVSSDSMFDVNVEGENDRGLSDDEWESEQLISGAESDEDDTDVEGYGTFTTFVLPKSMVDFKWEVGTYFAEKQDILEAIKNYALDNGRNIKFVKNDKQRIRLKCVGTKGNYPWKLYCGYMKAVKTWQLRTMVDNHTCSREFNLKLIDAKWLSKRIQKTIRDNPTVKGVDIREKVQRKWNIGISRCMAYRAKNIATEQIDGSFKEQYKRLYDYAHELVAKNPGSVVKLKVEDVGGKVVFKRFYVCLKACKDSFMSCRLIIGLDGAFLKGKYGGELLTTVGREGNEQMLPIAYCVVEVENKDSWRWFLELLVDDLGGAEICSSFTFISDQQKGLLHAIDELLPRVDQRFCVRHMYANFRKKYPGKNLKRLMWRAATATHPQTWEMEMRNIRAVNEDAYKHLIAIPPRYWSRSRFTKRAKSDTLVNNMSEGFNSVLLSVRSKPIITFLEMIRLYLMQRWAKNRSSISSFTGAICPKILSRFRKESQLTKNWIPSWSGNKLFEVRHMSNNGDKFVVNIDDSSCTCRTWMMTGIPCCHSLAAMKFLNIDGEQFIDSCYMKSRYVETYSTIIYPLNGANMWNITPYPNVSPPHKRVLPGRPKRKQRLEQWEMRKDESRMTKSGLRKRCGICREHGHNRTRCPSATQAGTVPSTSATQATPSTQQSEILHQSGNQP</sequence>
<feature type="compositionally biased region" description="Low complexity" evidence="5">
    <location>
        <begin position="814"/>
        <end position="828"/>
    </location>
</feature>
<protein>
    <recommendedName>
        <fullName evidence="6">SWIM-type domain-containing protein</fullName>
    </recommendedName>
</protein>
<dbReference type="SMART" id="SM00575">
    <property type="entry name" value="ZnF_PMZ"/>
    <property type="match status" value="1"/>
</dbReference>
<gene>
    <name evidence="7" type="ORF">HKW66_Vig0217100</name>
</gene>
<organism evidence="7 8">
    <name type="scientific">Phaseolus angularis</name>
    <name type="common">Azuki bean</name>
    <name type="synonym">Vigna angularis</name>
    <dbReference type="NCBI Taxonomy" id="3914"/>
    <lineage>
        <taxon>Eukaryota</taxon>
        <taxon>Viridiplantae</taxon>
        <taxon>Streptophyta</taxon>
        <taxon>Embryophyta</taxon>
        <taxon>Tracheophyta</taxon>
        <taxon>Spermatophyta</taxon>
        <taxon>Magnoliopsida</taxon>
        <taxon>eudicotyledons</taxon>
        <taxon>Gunneridae</taxon>
        <taxon>Pentapetalae</taxon>
        <taxon>rosids</taxon>
        <taxon>fabids</taxon>
        <taxon>Fabales</taxon>
        <taxon>Fabaceae</taxon>
        <taxon>Papilionoideae</taxon>
        <taxon>50 kb inversion clade</taxon>
        <taxon>NPAAA clade</taxon>
        <taxon>indigoferoid/millettioid clade</taxon>
        <taxon>Phaseoleae</taxon>
        <taxon>Vigna</taxon>
    </lineage>
</organism>
<dbReference type="Pfam" id="PF03108">
    <property type="entry name" value="DBD_Tnp_Mut"/>
    <property type="match status" value="1"/>
</dbReference>
<evidence type="ECO:0000256" key="1">
    <source>
        <dbReference type="ARBA" id="ARBA00022723"/>
    </source>
</evidence>
<feature type="region of interest" description="Disordered" evidence="5">
    <location>
        <begin position="1"/>
        <end position="46"/>
    </location>
</feature>
<evidence type="ECO:0000313" key="8">
    <source>
        <dbReference type="Proteomes" id="UP000743370"/>
    </source>
</evidence>
<feature type="region of interest" description="Disordered" evidence="5">
    <location>
        <begin position="797"/>
        <end position="838"/>
    </location>
</feature>
<feature type="compositionally biased region" description="Polar residues" evidence="5">
    <location>
        <begin position="803"/>
        <end position="813"/>
    </location>
</feature>
<dbReference type="EMBL" id="JABFOF010000011">
    <property type="protein sequence ID" value="KAG2371536.1"/>
    <property type="molecule type" value="Genomic_DNA"/>
</dbReference>
<dbReference type="InterPro" id="IPR018289">
    <property type="entry name" value="MULE_transposase_dom"/>
</dbReference>
<evidence type="ECO:0000256" key="3">
    <source>
        <dbReference type="ARBA" id="ARBA00022833"/>
    </source>
</evidence>
<evidence type="ECO:0000256" key="5">
    <source>
        <dbReference type="SAM" id="MobiDB-lite"/>
    </source>
</evidence>
<dbReference type="AlphaFoldDB" id="A0A8T0JEA5"/>
<evidence type="ECO:0000313" key="7">
    <source>
        <dbReference type="EMBL" id="KAG2371536.1"/>
    </source>
</evidence>
<dbReference type="PANTHER" id="PTHR31973">
    <property type="entry name" value="POLYPROTEIN, PUTATIVE-RELATED"/>
    <property type="match status" value="1"/>
</dbReference>
<dbReference type="Proteomes" id="UP000743370">
    <property type="component" value="Unassembled WGS sequence"/>
</dbReference>
<proteinExistence type="predicted"/>
<keyword evidence="3" id="KW-0862">Zinc</keyword>
<feature type="compositionally biased region" description="Acidic residues" evidence="5">
    <location>
        <begin position="28"/>
        <end position="46"/>
    </location>
</feature>
<keyword evidence="2 4" id="KW-0863">Zinc-finger</keyword>
<feature type="compositionally biased region" description="Polar residues" evidence="5">
    <location>
        <begin position="829"/>
        <end position="838"/>
    </location>
</feature>
<dbReference type="PANTHER" id="PTHR31973:SF187">
    <property type="entry name" value="MUTATOR TRANSPOSASE MUDRA PROTEIN"/>
    <property type="match status" value="1"/>
</dbReference>
<name>A0A8T0JEA5_PHAAN</name>
<dbReference type="InterPro" id="IPR006564">
    <property type="entry name" value="Znf_PMZ"/>
</dbReference>
<evidence type="ECO:0000256" key="2">
    <source>
        <dbReference type="ARBA" id="ARBA00022771"/>
    </source>
</evidence>
<dbReference type="PROSITE" id="PS50966">
    <property type="entry name" value="ZF_SWIM"/>
    <property type="match status" value="1"/>
</dbReference>
<comment type="caution">
    <text evidence="7">The sequence shown here is derived from an EMBL/GenBank/DDBJ whole genome shotgun (WGS) entry which is preliminary data.</text>
</comment>
<dbReference type="Pfam" id="PF04434">
    <property type="entry name" value="SWIM"/>
    <property type="match status" value="1"/>
</dbReference>
<reference evidence="7 8" key="1">
    <citation type="submission" date="2020-05" db="EMBL/GenBank/DDBJ databases">
        <title>Vigna angularis (adzuki bean) Var. LongXiaoDou No. 4 denovo assembly.</title>
        <authorList>
            <person name="Xiang H."/>
        </authorList>
    </citation>
    <scope>NUCLEOTIDE SEQUENCE [LARGE SCALE GENOMIC DNA]</scope>
    <source>
        <tissue evidence="7">Leaf</tissue>
    </source>
</reference>
<accession>A0A8T0JEA5</accession>
<dbReference type="GO" id="GO:0008270">
    <property type="term" value="F:zinc ion binding"/>
    <property type="evidence" value="ECO:0007669"/>
    <property type="project" value="UniProtKB-KW"/>
</dbReference>
<feature type="domain" description="SWIM-type" evidence="6">
    <location>
        <begin position="679"/>
        <end position="711"/>
    </location>
</feature>
<evidence type="ECO:0000259" key="6">
    <source>
        <dbReference type="PROSITE" id="PS50966"/>
    </source>
</evidence>
<evidence type="ECO:0000256" key="4">
    <source>
        <dbReference type="PROSITE-ProRule" id="PRU00325"/>
    </source>
</evidence>
<dbReference type="InterPro" id="IPR004332">
    <property type="entry name" value="Transposase_MuDR"/>
</dbReference>
<dbReference type="Pfam" id="PF10551">
    <property type="entry name" value="MULE"/>
    <property type="match status" value="1"/>
</dbReference>